<evidence type="ECO:0000313" key="10">
    <source>
        <dbReference type="EMBL" id="KAK7047275.1"/>
    </source>
</evidence>
<evidence type="ECO:0000256" key="2">
    <source>
        <dbReference type="ARBA" id="ARBA00006533"/>
    </source>
</evidence>
<dbReference type="InterPro" id="IPR027165">
    <property type="entry name" value="CND3"/>
</dbReference>
<comment type="subcellular location">
    <subcellularLocation>
        <location evidence="1">Chromosome</location>
    </subcellularLocation>
</comment>
<feature type="compositionally biased region" description="Acidic residues" evidence="8">
    <location>
        <begin position="1104"/>
        <end position="1122"/>
    </location>
</feature>
<dbReference type="AlphaFoldDB" id="A0AAW0D6Y1"/>
<feature type="compositionally biased region" description="Acidic residues" evidence="8">
    <location>
        <begin position="1013"/>
        <end position="1023"/>
    </location>
</feature>
<reference evidence="10 11" key="1">
    <citation type="submission" date="2024-01" db="EMBL/GenBank/DDBJ databases">
        <title>A draft genome for a cacao thread blight-causing isolate of Paramarasmius palmivorus.</title>
        <authorList>
            <person name="Baruah I.K."/>
            <person name="Bukari Y."/>
            <person name="Amoako-Attah I."/>
            <person name="Meinhardt L.W."/>
            <person name="Bailey B.A."/>
            <person name="Cohen S.P."/>
        </authorList>
    </citation>
    <scope>NUCLEOTIDE SEQUENCE [LARGE SCALE GENOMIC DNA]</scope>
    <source>
        <strain evidence="10 11">GH-12</strain>
    </source>
</reference>
<name>A0AAW0D6Y1_9AGAR</name>
<evidence type="ECO:0000256" key="3">
    <source>
        <dbReference type="ARBA" id="ARBA00022454"/>
    </source>
</evidence>
<dbReference type="GO" id="GO:0051301">
    <property type="term" value="P:cell division"/>
    <property type="evidence" value="ECO:0007669"/>
    <property type="project" value="UniProtKB-KW"/>
</dbReference>
<keyword evidence="4" id="KW-0132">Cell division</keyword>
<feature type="compositionally biased region" description="Polar residues" evidence="8">
    <location>
        <begin position="986"/>
        <end position="998"/>
    </location>
</feature>
<dbReference type="Proteomes" id="UP001383192">
    <property type="component" value="Unassembled WGS sequence"/>
</dbReference>
<dbReference type="GO" id="GO:0000796">
    <property type="term" value="C:condensin complex"/>
    <property type="evidence" value="ECO:0007669"/>
    <property type="project" value="InterPro"/>
</dbReference>
<keyword evidence="3" id="KW-0158">Chromosome</keyword>
<comment type="caution">
    <text evidence="10">The sequence shown here is derived from an EMBL/GenBank/DDBJ whole genome shotgun (WGS) entry which is preliminary data.</text>
</comment>
<sequence length="1122" mass="127871">MPGRVVERPSFLEELPSKVASIFEQVQGAAHNHRKNYVTLYKLHEEATKIVQPVKTRQGDGYNPIGEKEFQNVFFIQLGKVLSLKKTIHPADQVVKFVSGYVRLLNDKAAENRANNEDEEEDVLDMDSATTRFTETLVSFLLKGFGAKDKSVRYRVVQICAEIVLCLGEIDEDLYLRMRNGLLERLNDKEIGVRAQAATALCKFARTDDPEDVPEDTENGPPLLDSLLDALSHDPTADVRRVIVRNIPLTKATLSSLLERTRDTDTTIRRLIYSHVLDKNLGNTITLGDAHPSKFSIAQRELIVRHGLEDREEGVRGAASNLMVHWMDILGAAASEDEEEEDGQKQSQTSKERHLLEFLKKFDLSEEKVATLALRSIFDVKPEIFQALDFPPQYWSVLTPEKAFLARVFVDHCIENKAVALKEAALPEITGLAFRIQDTYNQILGIIDDEEDVFQALDDEARTRRDDERDACELSLEEMLKLAVNLDYSDEIGRRKMYALMRDILSQEKLPDKLIGRCLDVLRQLSSDEKDLIRIVVEVIQNLRDPGDEDEQPGDPDASFASVDETPKPAQKSRTDMTPEEQRRLDHINLISLILLERLLERVDSSLDHNSTLGGMFDEVIWPCVQHPTDPTLREKAAICFGLLSLISKPFGLMIPRFMPVIRHPDTPEEMRLHHLRILFDNLMVHQRAILKNDEEKTNFTRFFTEVLAETESETMQYIICAGLAKLAYSDILLNQEVIRNIIFAFFSPKSAANHRLLQFIEQFFGKFSTRSQKGQQLMLEVFIETFGNLSFEKASDDDNEMCTMLQIGQRFIDWTDPLKVKDAKGNPIGDMSIQVSMAIEILRELAKPHHVQERDDQRVLFQLLPSLYLPESVDEEKVKELKVMMDALKAVSLFVSSFQGSDIDAFHSRAQRKPPRDNTSKKSFAKFETSINKMYEEQLRDFNDEDWKNMQEHKAILDFVDSIIPEDEDEEPVKRSRKRRSPSVASTTTDGEGTSARSRGKRQAKKRRISTSDDDESDWDDQQSERSATPRRESEAPTRKMPKRAATRKPIVDIQASLFDFEEIAAEATPRSHVRPRARGRSSDESNTTEPTDISAVGRDSIMDSDSEDEEDEVSGLLVED</sequence>
<feature type="region of interest" description="Disordered" evidence="8">
    <location>
        <begin position="1066"/>
        <end position="1122"/>
    </location>
</feature>
<proteinExistence type="inferred from homology"/>
<dbReference type="Pfam" id="PF12719">
    <property type="entry name" value="Cnd3"/>
    <property type="match status" value="1"/>
</dbReference>
<comment type="similarity">
    <text evidence="2">Belongs to the CND3 (condensin subunit 3) family.</text>
</comment>
<feature type="compositionally biased region" description="Basic and acidic residues" evidence="8">
    <location>
        <begin position="1029"/>
        <end position="1039"/>
    </location>
</feature>
<dbReference type="Gene3D" id="1.25.10.10">
    <property type="entry name" value="Leucine-rich Repeat Variant"/>
    <property type="match status" value="1"/>
</dbReference>
<dbReference type="PANTHER" id="PTHR14418">
    <property type="entry name" value="CONDENSIN COMPLEX SUBUNIT 3-RELATED"/>
    <property type="match status" value="1"/>
</dbReference>
<dbReference type="InterPro" id="IPR025977">
    <property type="entry name" value="Cnd3_C"/>
</dbReference>
<organism evidence="10 11">
    <name type="scientific">Paramarasmius palmivorus</name>
    <dbReference type="NCBI Taxonomy" id="297713"/>
    <lineage>
        <taxon>Eukaryota</taxon>
        <taxon>Fungi</taxon>
        <taxon>Dikarya</taxon>
        <taxon>Basidiomycota</taxon>
        <taxon>Agaricomycotina</taxon>
        <taxon>Agaricomycetes</taxon>
        <taxon>Agaricomycetidae</taxon>
        <taxon>Agaricales</taxon>
        <taxon>Marasmiineae</taxon>
        <taxon>Marasmiaceae</taxon>
        <taxon>Paramarasmius</taxon>
    </lineage>
</organism>
<keyword evidence="5" id="KW-0498">Mitosis</keyword>
<evidence type="ECO:0000256" key="8">
    <source>
        <dbReference type="SAM" id="MobiDB-lite"/>
    </source>
</evidence>
<gene>
    <name evidence="10" type="primary">YCG1</name>
    <name evidence="10" type="ORF">VNI00_006506</name>
</gene>
<feature type="domain" description="Nuclear condensin complex subunit 3 C-terminal" evidence="9">
    <location>
        <begin position="593"/>
        <end position="870"/>
    </location>
</feature>
<dbReference type="EMBL" id="JAYKXP010000020">
    <property type="protein sequence ID" value="KAK7047275.1"/>
    <property type="molecule type" value="Genomic_DNA"/>
</dbReference>
<keyword evidence="7" id="KW-0131">Cell cycle</keyword>
<evidence type="ECO:0000256" key="5">
    <source>
        <dbReference type="ARBA" id="ARBA00022776"/>
    </source>
</evidence>
<evidence type="ECO:0000313" key="11">
    <source>
        <dbReference type="Proteomes" id="UP001383192"/>
    </source>
</evidence>
<keyword evidence="6" id="KW-0226">DNA condensation</keyword>
<feature type="compositionally biased region" description="Basic residues" evidence="8">
    <location>
        <begin position="999"/>
        <end position="1010"/>
    </location>
</feature>
<evidence type="ECO:0000256" key="1">
    <source>
        <dbReference type="ARBA" id="ARBA00004286"/>
    </source>
</evidence>
<evidence type="ECO:0000256" key="7">
    <source>
        <dbReference type="ARBA" id="ARBA00023306"/>
    </source>
</evidence>
<keyword evidence="11" id="KW-1185">Reference proteome</keyword>
<dbReference type="InterPro" id="IPR011989">
    <property type="entry name" value="ARM-like"/>
</dbReference>
<dbReference type="SUPFAM" id="SSF48371">
    <property type="entry name" value="ARM repeat"/>
    <property type="match status" value="1"/>
</dbReference>
<dbReference type="InterPro" id="IPR016024">
    <property type="entry name" value="ARM-type_fold"/>
</dbReference>
<evidence type="ECO:0000256" key="4">
    <source>
        <dbReference type="ARBA" id="ARBA00022618"/>
    </source>
</evidence>
<feature type="region of interest" description="Disordered" evidence="8">
    <location>
        <begin position="544"/>
        <end position="581"/>
    </location>
</feature>
<dbReference type="PANTHER" id="PTHR14418:SF5">
    <property type="entry name" value="CONDENSIN COMPLEX SUBUNIT 3"/>
    <property type="match status" value="1"/>
</dbReference>
<evidence type="ECO:0000256" key="6">
    <source>
        <dbReference type="ARBA" id="ARBA00023067"/>
    </source>
</evidence>
<protein>
    <submittedName>
        <fullName evidence="10">Chromosome condensation complex Condensin, subunit G</fullName>
    </submittedName>
</protein>
<feature type="region of interest" description="Disordered" evidence="8">
    <location>
        <begin position="962"/>
        <end position="1051"/>
    </location>
</feature>
<accession>A0AAW0D6Y1</accession>
<dbReference type="GO" id="GO:0000793">
    <property type="term" value="C:condensed chromosome"/>
    <property type="evidence" value="ECO:0007669"/>
    <property type="project" value="TreeGrafter"/>
</dbReference>
<dbReference type="GO" id="GO:0007076">
    <property type="term" value="P:mitotic chromosome condensation"/>
    <property type="evidence" value="ECO:0007669"/>
    <property type="project" value="InterPro"/>
</dbReference>
<evidence type="ECO:0000259" key="9">
    <source>
        <dbReference type="Pfam" id="PF12719"/>
    </source>
</evidence>